<keyword evidence="2" id="KW-0813">Transport</keyword>
<dbReference type="EMBL" id="LGUT01002440">
    <property type="protein sequence ID" value="KOG87080.1"/>
    <property type="molecule type" value="Genomic_DNA"/>
</dbReference>
<feature type="transmembrane region" description="Helical" evidence="6">
    <location>
        <begin position="287"/>
        <end position="310"/>
    </location>
</feature>
<evidence type="ECO:0000313" key="8">
    <source>
        <dbReference type="Proteomes" id="UP000037020"/>
    </source>
</evidence>
<feature type="transmembrane region" description="Helical" evidence="6">
    <location>
        <begin position="12"/>
        <end position="36"/>
    </location>
</feature>
<feature type="transmembrane region" description="Helical" evidence="6">
    <location>
        <begin position="370"/>
        <end position="390"/>
    </location>
</feature>
<feature type="transmembrane region" description="Helical" evidence="6">
    <location>
        <begin position="135"/>
        <end position="155"/>
    </location>
</feature>
<dbReference type="Proteomes" id="UP000037020">
    <property type="component" value="Unassembled WGS sequence"/>
</dbReference>
<name>A0ABR5J117_9ACTN</name>
<evidence type="ECO:0000256" key="6">
    <source>
        <dbReference type="SAM" id="Phobius"/>
    </source>
</evidence>
<evidence type="ECO:0000256" key="3">
    <source>
        <dbReference type="ARBA" id="ARBA00022692"/>
    </source>
</evidence>
<dbReference type="PIRSF" id="PIRSF006060">
    <property type="entry name" value="AA_transporter"/>
    <property type="match status" value="1"/>
</dbReference>
<dbReference type="InterPro" id="IPR004840">
    <property type="entry name" value="Amino_acid_permease_CS"/>
</dbReference>
<gene>
    <name evidence="7" type="ORF">ADK38_27390</name>
</gene>
<dbReference type="Pfam" id="PF13520">
    <property type="entry name" value="AA_permease_2"/>
    <property type="match status" value="1"/>
</dbReference>
<reference evidence="7 8" key="1">
    <citation type="submission" date="2015-07" db="EMBL/GenBank/DDBJ databases">
        <authorList>
            <person name="Ju K.-S."/>
            <person name="Doroghazi J.R."/>
            <person name="Metcalf W.W."/>
        </authorList>
    </citation>
    <scope>NUCLEOTIDE SEQUENCE [LARGE SCALE GENOMIC DNA]</scope>
    <source>
        <strain evidence="7 8">NRRL B-3589</strain>
    </source>
</reference>
<dbReference type="Gene3D" id="1.20.1740.10">
    <property type="entry name" value="Amino acid/polyamine transporter I"/>
    <property type="match status" value="1"/>
</dbReference>
<comment type="caution">
    <text evidence="7">The sequence shown here is derived from an EMBL/GenBank/DDBJ whole genome shotgun (WGS) entry which is preliminary data.</text>
</comment>
<evidence type="ECO:0000256" key="1">
    <source>
        <dbReference type="ARBA" id="ARBA00004141"/>
    </source>
</evidence>
<dbReference type="PROSITE" id="PS00218">
    <property type="entry name" value="AMINO_ACID_PERMEASE_1"/>
    <property type="match status" value="1"/>
</dbReference>
<evidence type="ECO:0000256" key="5">
    <source>
        <dbReference type="ARBA" id="ARBA00023136"/>
    </source>
</evidence>
<dbReference type="InterPro" id="IPR002293">
    <property type="entry name" value="AA/rel_permease1"/>
</dbReference>
<feature type="transmembrane region" description="Helical" evidence="6">
    <location>
        <begin position="48"/>
        <end position="71"/>
    </location>
</feature>
<keyword evidence="3 6" id="KW-0812">Transmembrane</keyword>
<protein>
    <submittedName>
        <fullName evidence="7">Amino acid permease</fullName>
    </submittedName>
</protein>
<keyword evidence="4 6" id="KW-1133">Transmembrane helix</keyword>
<feature type="transmembrane region" description="Helical" evidence="6">
    <location>
        <begin position="206"/>
        <end position="224"/>
    </location>
</feature>
<feature type="transmembrane region" description="Helical" evidence="6">
    <location>
        <begin position="410"/>
        <end position="429"/>
    </location>
</feature>
<evidence type="ECO:0000256" key="2">
    <source>
        <dbReference type="ARBA" id="ARBA00022448"/>
    </source>
</evidence>
<dbReference type="PANTHER" id="PTHR45649:SF26">
    <property type="entry name" value="OS04G0435100 PROTEIN"/>
    <property type="match status" value="1"/>
</dbReference>
<dbReference type="RefSeq" id="WP_037963504.1">
    <property type="nucleotide sequence ID" value="NZ_JBIRHZ010000002.1"/>
</dbReference>
<sequence>MGYPRKLTRRFRAFDNFAISFTIINIISGIFSSFGFGMNAGGPSILVFGWIGVSVMVLFVGASMGEIASAYPTSGALYFSAGKLAKRHRGAWSWYTGWLNFVGQVGGTAATNFAAATFIQAFISMQWPSYQATAQHTVAITAVILLIQALANTYTVQLVAVLNRISVWWLLVGMVIIVLTLVLIPTHHQPASFVTHFANNTGFTSGLYGGMLGLLVTSWTFTGFDGSFHMSEETVQATVNAPRGIMRAIAYSAIAGLILMLALIYAIRDYAHEASATAPPVQILIDALGAGTAKLLLLIVIGAMLFCGLANMTSNTRQIFAFSRDGAMPGSRWWHSVSPRTRTPVKAVWLAAACPLVLVIPGWWSHTAFTAIVSVNVVGLFLAYGVPIFLRLRLNDFQPGPWNLGRYGKLVAGVAVAWIVISNVLFMLPQASPITPASFNYAPIALAVVLLIATVWWFATARRRFQGPVSYGSPDEVAAMDLI</sequence>
<keyword evidence="5 6" id="KW-0472">Membrane</keyword>
<feature type="transmembrane region" description="Helical" evidence="6">
    <location>
        <begin position="441"/>
        <end position="459"/>
    </location>
</feature>
<accession>A0ABR5J117</accession>
<feature type="transmembrane region" description="Helical" evidence="6">
    <location>
        <begin position="92"/>
        <end position="123"/>
    </location>
</feature>
<feature type="transmembrane region" description="Helical" evidence="6">
    <location>
        <begin position="245"/>
        <end position="267"/>
    </location>
</feature>
<dbReference type="PANTHER" id="PTHR45649">
    <property type="entry name" value="AMINO-ACID PERMEASE BAT1"/>
    <property type="match status" value="1"/>
</dbReference>
<comment type="subcellular location">
    <subcellularLocation>
        <location evidence="1">Membrane</location>
        <topology evidence="1">Multi-pass membrane protein</topology>
    </subcellularLocation>
</comment>
<organism evidence="7 8">
    <name type="scientific">Streptomyces varsoviensis</name>
    <dbReference type="NCBI Taxonomy" id="67373"/>
    <lineage>
        <taxon>Bacteria</taxon>
        <taxon>Bacillati</taxon>
        <taxon>Actinomycetota</taxon>
        <taxon>Actinomycetes</taxon>
        <taxon>Kitasatosporales</taxon>
        <taxon>Streptomycetaceae</taxon>
        <taxon>Streptomyces</taxon>
    </lineage>
</organism>
<proteinExistence type="predicted"/>
<feature type="transmembrane region" description="Helical" evidence="6">
    <location>
        <begin position="167"/>
        <end position="186"/>
    </location>
</feature>
<evidence type="ECO:0000256" key="4">
    <source>
        <dbReference type="ARBA" id="ARBA00022989"/>
    </source>
</evidence>
<evidence type="ECO:0000313" key="7">
    <source>
        <dbReference type="EMBL" id="KOG87080.1"/>
    </source>
</evidence>
<keyword evidence="8" id="KW-1185">Reference proteome</keyword>
<feature type="transmembrane region" description="Helical" evidence="6">
    <location>
        <begin position="347"/>
        <end position="364"/>
    </location>
</feature>